<comment type="caution">
    <text evidence="3">The sequence shown here is derived from an EMBL/GenBank/DDBJ whole genome shotgun (WGS) entry which is preliminary data.</text>
</comment>
<evidence type="ECO:0000313" key="4">
    <source>
        <dbReference type="Proteomes" id="UP000275461"/>
    </source>
</evidence>
<dbReference type="Pfam" id="PF02775">
    <property type="entry name" value="TPP_enzyme_C"/>
    <property type="match status" value="1"/>
</dbReference>
<dbReference type="RefSeq" id="WP_121441468.1">
    <property type="nucleotide sequence ID" value="NZ_RCDA01000001.1"/>
</dbReference>
<dbReference type="GO" id="GO:0016625">
    <property type="term" value="F:oxidoreductase activity, acting on the aldehyde or oxo group of donors, iron-sulfur protein as acceptor"/>
    <property type="evidence" value="ECO:0007669"/>
    <property type="project" value="UniProtKB-ARBA"/>
</dbReference>
<keyword evidence="4" id="KW-1185">Reference proteome</keyword>
<dbReference type="InterPro" id="IPR051457">
    <property type="entry name" value="2-oxoacid:Fd_oxidoreductase"/>
</dbReference>
<dbReference type="PANTHER" id="PTHR48084">
    <property type="entry name" value="2-OXOGLUTARATE OXIDOREDUCTASE SUBUNIT KORB-RELATED"/>
    <property type="match status" value="1"/>
</dbReference>
<dbReference type="EMBL" id="RCDA01000001">
    <property type="protein sequence ID" value="RLK51027.1"/>
    <property type="molecule type" value="Genomic_DNA"/>
</dbReference>
<dbReference type="PANTHER" id="PTHR48084:SF4">
    <property type="entry name" value="2-OXOGLUTARATE OXIDOREDUCTASE SUBUNIT KORB"/>
    <property type="match status" value="1"/>
</dbReference>
<reference evidence="3 4" key="1">
    <citation type="submission" date="2018-10" db="EMBL/GenBank/DDBJ databases">
        <title>Genomic Encyclopedia of Type Strains, Phase IV (KMG-IV): sequencing the most valuable type-strain genomes for metagenomic binning, comparative biology and taxonomic classification.</title>
        <authorList>
            <person name="Goeker M."/>
        </authorList>
    </citation>
    <scope>NUCLEOTIDE SEQUENCE [LARGE SCALE GENOMIC DNA]</scope>
    <source>
        <strain evidence="3 4">DSM 12769</strain>
    </source>
</reference>
<evidence type="ECO:0000313" key="3">
    <source>
        <dbReference type="EMBL" id="RLK51027.1"/>
    </source>
</evidence>
<dbReference type="Proteomes" id="UP000275461">
    <property type="component" value="Unassembled WGS sequence"/>
</dbReference>
<dbReference type="AlphaFoldDB" id="A0A498C7F7"/>
<sequence>MSTCADQIKTTELKAKDYKSDTKPVWCPGCGDFGVLNAITKALAALQLPREDVAFVSGIGCSSRIPAYSAVYGFHGVHGRALPVASGLAVSRPDLTVLAAGGDGDGFSIGGNHFMHACRRNVNLTYLVMDNAVYGMTKGQASPTTESDWAGSKLTPEGPGLAQFQPLEIALSAGAPYIARCFSGDPNGLAQRLTEALAFPGFAFIQVLSPCVTYRPEQKEYKKLVHPGFEPTADRREAFMQLMDDDGFTTGVLYKADIPAYQPDRAEPSDLDTIARQFRVGEHGPKPVTNPYYPCSEAGCAVDPPVPED</sequence>
<name>A0A498C7F7_9GAMM</name>
<dbReference type="GO" id="GO:0045333">
    <property type="term" value="P:cellular respiration"/>
    <property type="evidence" value="ECO:0007669"/>
    <property type="project" value="UniProtKB-ARBA"/>
</dbReference>
<evidence type="ECO:0000256" key="1">
    <source>
        <dbReference type="ARBA" id="ARBA00023002"/>
    </source>
</evidence>
<proteinExistence type="predicted"/>
<dbReference type="GO" id="GO:0030976">
    <property type="term" value="F:thiamine pyrophosphate binding"/>
    <property type="evidence" value="ECO:0007669"/>
    <property type="project" value="InterPro"/>
</dbReference>
<feature type="domain" description="Thiamine pyrophosphate enzyme TPP-binding" evidence="2">
    <location>
        <begin position="59"/>
        <end position="207"/>
    </location>
</feature>
<dbReference type="Gene3D" id="3.40.50.970">
    <property type="match status" value="1"/>
</dbReference>
<dbReference type="InterPro" id="IPR011766">
    <property type="entry name" value="TPP_enzyme_TPP-bd"/>
</dbReference>
<dbReference type="CDD" id="cd03375">
    <property type="entry name" value="TPP_OGFOR"/>
    <property type="match status" value="1"/>
</dbReference>
<gene>
    <name evidence="3" type="ORF">DFR31_0941</name>
</gene>
<dbReference type="SUPFAM" id="SSF52518">
    <property type="entry name" value="Thiamin diphosphate-binding fold (THDP-binding)"/>
    <property type="match status" value="1"/>
</dbReference>
<keyword evidence="1" id="KW-0560">Oxidoreductase</keyword>
<dbReference type="GO" id="GO:0044281">
    <property type="term" value="P:small molecule metabolic process"/>
    <property type="evidence" value="ECO:0007669"/>
    <property type="project" value="UniProtKB-ARBA"/>
</dbReference>
<accession>A0A498C7F7</accession>
<dbReference type="OrthoDB" id="9775140at2"/>
<dbReference type="InterPro" id="IPR029061">
    <property type="entry name" value="THDP-binding"/>
</dbReference>
<protein>
    <submittedName>
        <fullName evidence="3">2-oxoglutarate ferredoxin oxidoreductase subunit beta</fullName>
    </submittedName>
</protein>
<organism evidence="3 4">
    <name type="scientific">Alkalispirillum mobile</name>
    <dbReference type="NCBI Taxonomy" id="85925"/>
    <lineage>
        <taxon>Bacteria</taxon>
        <taxon>Pseudomonadati</taxon>
        <taxon>Pseudomonadota</taxon>
        <taxon>Gammaproteobacteria</taxon>
        <taxon>Chromatiales</taxon>
        <taxon>Ectothiorhodospiraceae</taxon>
        <taxon>Alkalispirillum</taxon>
    </lineage>
</organism>
<evidence type="ECO:0000259" key="2">
    <source>
        <dbReference type="Pfam" id="PF02775"/>
    </source>
</evidence>